<feature type="domain" description="RsbT co-antagonist protein RsbRD N-terminal" evidence="1">
    <location>
        <begin position="15"/>
        <end position="147"/>
    </location>
</feature>
<dbReference type="AlphaFoldDB" id="A0A4Z0QXF7"/>
<gene>
    <name evidence="2" type="ORF">E4K67_25245</name>
</gene>
<evidence type="ECO:0000313" key="2">
    <source>
        <dbReference type="EMBL" id="TGE35452.1"/>
    </source>
</evidence>
<dbReference type="InterPro" id="IPR025751">
    <property type="entry name" value="RsbRD_N_dom"/>
</dbReference>
<protein>
    <recommendedName>
        <fullName evidence="1">RsbT co-antagonist protein RsbRD N-terminal domain-containing protein</fullName>
    </recommendedName>
</protein>
<comment type="caution">
    <text evidence="2">The sequence shown here is derived from an EMBL/GenBank/DDBJ whole genome shotgun (WGS) entry which is preliminary data.</text>
</comment>
<accession>A0A4Z0QXF7</accession>
<organism evidence="2 3">
    <name type="scientific">Desulfosporosinus fructosivorans</name>
    <dbReference type="NCBI Taxonomy" id="2018669"/>
    <lineage>
        <taxon>Bacteria</taxon>
        <taxon>Bacillati</taxon>
        <taxon>Bacillota</taxon>
        <taxon>Clostridia</taxon>
        <taxon>Eubacteriales</taxon>
        <taxon>Desulfitobacteriaceae</taxon>
        <taxon>Desulfosporosinus</taxon>
    </lineage>
</organism>
<name>A0A4Z0QXF7_9FIRM</name>
<reference evidence="2 3" key="1">
    <citation type="submission" date="2019-03" db="EMBL/GenBank/DDBJ databases">
        <title>Draft Genome Sequence of Desulfosporosinus fructosivorans Strain 63.6F, Isolated from Marine Sediment in the Baltic Sea.</title>
        <authorList>
            <person name="Hausmann B."/>
            <person name="Vandieken V."/>
            <person name="Pjevac P."/>
            <person name="Schreck K."/>
            <person name="Herbold C.W."/>
            <person name="Loy A."/>
        </authorList>
    </citation>
    <scope>NUCLEOTIDE SEQUENCE [LARGE SCALE GENOMIC DNA]</scope>
    <source>
        <strain evidence="2 3">63.6F</strain>
    </source>
</reference>
<dbReference type="OrthoDB" id="1724246at2"/>
<dbReference type="RefSeq" id="WP_135551824.1">
    <property type="nucleotide sequence ID" value="NZ_SPQQ01000014.1"/>
</dbReference>
<dbReference type="EMBL" id="SPQQ01000014">
    <property type="protein sequence ID" value="TGE35452.1"/>
    <property type="molecule type" value="Genomic_DNA"/>
</dbReference>
<evidence type="ECO:0000313" key="3">
    <source>
        <dbReference type="Proteomes" id="UP000298460"/>
    </source>
</evidence>
<dbReference type="Proteomes" id="UP000298460">
    <property type="component" value="Unassembled WGS sequence"/>
</dbReference>
<sequence>MDMKLKSLLEERKAAITTRWFDAIMETYPTDNTGFFKKKEDRFANPVGHAFTQGIDSLWEALIEEKELAEGLPFLDDMIKVQAVQDFPPAKAVKFIFSLKKVVREELKKEIRHGQINEELLSFESKIDDLALFAFDIYAKCREQLNQLKVDELKRMTFTLLKKANLVHEIPMEEFENKNQETSI</sequence>
<evidence type="ECO:0000259" key="1">
    <source>
        <dbReference type="Pfam" id="PF14361"/>
    </source>
</evidence>
<dbReference type="Pfam" id="PF14361">
    <property type="entry name" value="RsbRD_N"/>
    <property type="match status" value="1"/>
</dbReference>
<proteinExistence type="predicted"/>
<keyword evidence="3" id="KW-1185">Reference proteome</keyword>